<evidence type="ECO:0000313" key="12">
    <source>
        <dbReference type="EMBL" id="VEL24361.1"/>
    </source>
</evidence>
<keyword evidence="6" id="KW-0406">Ion transport</keyword>
<dbReference type="GO" id="GO:0070588">
    <property type="term" value="P:calcium ion transmembrane transport"/>
    <property type="evidence" value="ECO:0007669"/>
    <property type="project" value="TreeGrafter"/>
</dbReference>
<dbReference type="GO" id="GO:0004931">
    <property type="term" value="F:extracellularly ATP-gated monoatomic cation channel activity"/>
    <property type="evidence" value="ECO:0007669"/>
    <property type="project" value="TreeGrafter"/>
</dbReference>
<sequence>MGKLAGLEQQPASEQPMTAASRCRQLDPPANWLADGVVCRADVKRSTSRARSRGGPRACGCCVRPKDGEAERRRRRLKERARRRLRRRLQTDALFIYETPKVVLIKNKKIGMVFRAVQTFILAYFVVWVMWWEKGYQFVDEPPISGVTTRVNGLAWSEIRDGRAGFAAGPKVWDDGDYSIPPQQNSGFFVVTRVVHLTEQSVGVCAESARLFDAHCLEDSHCPRGGQAGSRLDSVFGRRPADADVDVDASGHGVFTGRCLTNRLPASTPDSSPALPGTCEVLAWCPVVETSSLSSRAGQAPADSNPRPVPDDTASRRPANHNRRQRRLVPLDESVEPLYDALNYTVFIKHAIEFTAYRVNRPNVLKWMTNQYLADCRNNKDDPRDKYCPIFRLGDIIRWSGANTYRMLRHGGVIAVTIDWQCDLDFSVDWCLPTYGFRQMDTDSTP</sequence>
<keyword evidence="9" id="KW-0407">Ion channel</keyword>
<evidence type="ECO:0000256" key="5">
    <source>
        <dbReference type="ARBA" id="ARBA00022989"/>
    </source>
</evidence>
<keyword evidence="4 11" id="KW-0812">Transmembrane</keyword>
<feature type="region of interest" description="Disordered" evidence="10">
    <location>
        <begin position="1"/>
        <end position="21"/>
    </location>
</feature>
<comment type="similarity">
    <text evidence="2">Belongs to the P2X receptor family.</text>
</comment>
<keyword evidence="13" id="KW-1185">Reference proteome</keyword>
<evidence type="ECO:0000256" key="1">
    <source>
        <dbReference type="ARBA" id="ARBA00004308"/>
    </source>
</evidence>
<evidence type="ECO:0000256" key="3">
    <source>
        <dbReference type="ARBA" id="ARBA00022448"/>
    </source>
</evidence>
<evidence type="ECO:0000313" key="13">
    <source>
        <dbReference type="Proteomes" id="UP000784294"/>
    </source>
</evidence>
<reference evidence="12" key="1">
    <citation type="submission" date="2018-11" db="EMBL/GenBank/DDBJ databases">
        <authorList>
            <consortium name="Pathogen Informatics"/>
        </authorList>
    </citation>
    <scope>NUCLEOTIDE SEQUENCE</scope>
</reference>
<evidence type="ECO:0000256" key="2">
    <source>
        <dbReference type="ARBA" id="ARBA00009848"/>
    </source>
</evidence>
<feature type="non-terminal residue" evidence="12">
    <location>
        <position position="1"/>
    </location>
</feature>
<dbReference type="Gene3D" id="2.60.490.10">
    <property type="entry name" value="atp-gated p2x4 ion channel domain"/>
    <property type="match status" value="1"/>
</dbReference>
<dbReference type="GO" id="GO:0012505">
    <property type="term" value="C:endomembrane system"/>
    <property type="evidence" value="ECO:0007669"/>
    <property type="project" value="UniProtKB-SubCell"/>
</dbReference>
<organism evidence="12 13">
    <name type="scientific">Protopolystoma xenopodis</name>
    <dbReference type="NCBI Taxonomy" id="117903"/>
    <lineage>
        <taxon>Eukaryota</taxon>
        <taxon>Metazoa</taxon>
        <taxon>Spiralia</taxon>
        <taxon>Lophotrochozoa</taxon>
        <taxon>Platyhelminthes</taxon>
        <taxon>Monogenea</taxon>
        <taxon>Polyopisthocotylea</taxon>
        <taxon>Polystomatidea</taxon>
        <taxon>Polystomatidae</taxon>
        <taxon>Protopolystoma</taxon>
    </lineage>
</organism>
<dbReference type="InterPro" id="IPR027309">
    <property type="entry name" value="P2X_extracellular_dom_sf"/>
</dbReference>
<evidence type="ECO:0000256" key="7">
    <source>
        <dbReference type="ARBA" id="ARBA00023136"/>
    </source>
</evidence>
<evidence type="ECO:0000256" key="8">
    <source>
        <dbReference type="ARBA" id="ARBA00023286"/>
    </source>
</evidence>
<evidence type="ECO:0000256" key="4">
    <source>
        <dbReference type="ARBA" id="ARBA00022692"/>
    </source>
</evidence>
<evidence type="ECO:0000256" key="10">
    <source>
        <dbReference type="SAM" id="MobiDB-lite"/>
    </source>
</evidence>
<comment type="subcellular location">
    <subcellularLocation>
        <location evidence="1">Endomembrane system</location>
    </subcellularLocation>
</comment>
<feature type="region of interest" description="Disordered" evidence="10">
    <location>
        <begin position="295"/>
        <end position="327"/>
    </location>
</feature>
<dbReference type="GO" id="GO:0043235">
    <property type="term" value="C:receptor complex"/>
    <property type="evidence" value="ECO:0007669"/>
    <property type="project" value="TreeGrafter"/>
</dbReference>
<comment type="caution">
    <text evidence="12">The sequence shown here is derived from an EMBL/GenBank/DDBJ whole genome shotgun (WGS) entry which is preliminary data.</text>
</comment>
<dbReference type="PANTHER" id="PTHR10125">
    <property type="entry name" value="P2X PURINOCEPTOR"/>
    <property type="match status" value="1"/>
</dbReference>
<feature type="transmembrane region" description="Helical" evidence="11">
    <location>
        <begin position="113"/>
        <end position="132"/>
    </location>
</feature>
<dbReference type="AlphaFoldDB" id="A0A448WZS6"/>
<keyword evidence="8" id="KW-1071">Ligand-gated ion channel</keyword>
<accession>A0A448WZS6</accession>
<dbReference type="EMBL" id="CAAALY010067318">
    <property type="protein sequence ID" value="VEL24361.1"/>
    <property type="molecule type" value="Genomic_DNA"/>
</dbReference>
<evidence type="ECO:0000256" key="6">
    <source>
        <dbReference type="ARBA" id="ARBA00023065"/>
    </source>
</evidence>
<keyword evidence="3" id="KW-0813">Transport</keyword>
<dbReference type="PANTHER" id="PTHR10125:SF4">
    <property type="entry name" value="P2X PURINOCEPTOR 2"/>
    <property type="match status" value="1"/>
</dbReference>
<keyword evidence="5 11" id="KW-1133">Transmembrane helix</keyword>
<dbReference type="Proteomes" id="UP000784294">
    <property type="component" value="Unassembled WGS sequence"/>
</dbReference>
<dbReference type="OrthoDB" id="494673at2759"/>
<gene>
    <name evidence="12" type="ORF">PXEA_LOCUS17801</name>
</gene>
<name>A0A448WZS6_9PLAT</name>
<feature type="compositionally biased region" description="Basic residues" evidence="10">
    <location>
        <begin position="318"/>
        <end position="327"/>
    </location>
</feature>
<keyword evidence="7 11" id="KW-0472">Membrane</keyword>
<protein>
    <recommendedName>
        <fullName evidence="14">Purinergic receptor</fullName>
    </recommendedName>
</protein>
<dbReference type="GO" id="GO:0098794">
    <property type="term" value="C:postsynapse"/>
    <property type="evidence" value="ECO:0007669"/>
    <property type="project" value="GOC"/>
</dbReference>
<evidence type="ECO:0000256" key="11">
    <source>
        <dbReference type="SAM" id="Phobius"/>
    </source>
</evidence>
<proteinExistence type="inferred from homology"/>
<evidence type="ECO:0000256" key="9">
    <source>
        <dbReference type="ARBA" id="ARBA00023303"/>
    </source>
</evidence>
<dbReference type="GO" id="GO:0005886">
    <property type="term" value="C:plasma membrane"/>
    <property type="evidence" value="ECO:0007669"/>
    <property type="project" value="TreeGrafter"/>
</dbReference>
<dbReference type="InterPro" id="IPR059116">
    <property type="entry name" value="P2X_receptor"/>
</dbReference>
<evidence type="ECO:0008006" key="14">
    <source>
        <dbReference type="Google" id="ProtNLM"/>
    </source>
</evidence>
<dbReference type="Pfam" id="PF00864">
    <property type="entry name" value="P2X_receptor"/>
    <property type="match status" value="2"/>
</dbReference>